<proteinExistence type="predicted"/>
<gene>
    <name evidence="1" type="ORF">NP493_56g00031</name>
</gene>
<comment type="caution">
    <text evidence="1">The sequence shown here is derived from an EMBL/GenBank/DDBJ whole genome shotgun (WGS) entry which is preliminary data.</text>
</comment>
<organism evidence="1 2">
    <name type="scientific">Ridgeia piscesae</name>
    <name type="common">Tubeworm</name>
    <dbReference type="NCBI Taxonomy" id="27915"/>
    <lineage>
        <taxon>Eukaryota</taxon>
        <taxon>Metazoa</taxon>
        <taxon>Spiralia</taxon>
        <taxon>Lophotrochozoa</taxon>
        <taxon>Annelida</taxon>
        <taxon>Polychaeta</taxon>
        <taxon>Sedentaria</taxon>
        <taxon>Canalipalpata</taxon>
        <taxon>Sabellida</taxon>
        <taxon>Siboglinidae</taxon>
        <taxon>Ridgeia</taxon>
    </lineage>
</organism>
<accession>A0AAD9PAQ4</accession>
<protein>
    <submittedName>
        <fullName evidence="1">Uncharacterized protein</fullName>
    </submittedName>
</protein>
<evidence type="ECO:0000313" key="2">
    <source>
        <dbReference type="Proteomes" id="UP001209878"/>
    </source>
</evidence>
<reference evidence="1" key="1">
    <citation type="journal article" date="2023" name="Mol. Biol. Evol.">
        <title>Third-Generation Sequencing Reveals the Adaptive Role of the Epigenome in Three Deep-Sea Polychaetes.</title>
        <authorList>
            <person name="Perez M."/>
            <person name="Aroh O."/>
            <person name="Sun Y."/>
            <person name="Lan Y."/>
            <person name="Juniper S.K."/>
            <person name="Young C.R."/>
            <person name="Angers B."/>
            <person name="Qian P.Y."/>
        </authorList>
    </citation>
    <scope>NUCLEOTIDE SEQUENCE</scope>
    <source>
        <strain evidence="1">R07B-5</strain>
    </source>
</reference>
<name>A0AAD9PAQ4_RIDPI</name>
<evidence type="ECO:0000313" key="1">
    <source>
        <dbReference type="EMBL" id="KAK2191254.1"/>
    </source>
</evidence>
<sequence length="106" mass="12548">MIIIQTQKSRKRHCRRQPTVLSTVQQTTSSHQLVFMDVQQNHFNIQNVEYYKNGGYVYIFNNSVHVCIYNQQTNNLDIIQVIRKIKLPQILTYIASVVPYEINQSY</sequence>
<dbReference type="Proteomes" id="UP001209878">
    <property type="component" value="Unassembled WGS sequence"/>
</dbReference>
<dbReference type="AlphaFoldDB" id="A0AAD9PAQ4"/>
<keyword evidence="2" id="KW-1185">Reference proteome</keyword>
<dbReference type="EMBL" id="JAODUO010000055">
    <property type="protein sequence ID" value="KAK2191254.1"/>
    <property type="molecule type" value="Genomic_DNA"/>
</dbReference>